<dbReference type="EMBL" id="CP097505">
    <property type="protein sequence ID" value="URD94041.1"/>
    <property type="molecule type" value="Genomic_DNA"/>
</dbReference>
<sequence length="153" mass="17008">MSTCSSPTVALKPRVPSPKCHSQLSHDEQVHTARKNEDIMSSSGSPHPSAVIDLCPPPPPSPPPHLYSRNALRDPNVTAFFRFTATGLSSPSRAFESLAKAVLKRLFPNCEHFGVASRVIHYTELLKRKTEVESGIPCKWVAFGRRQSMWCWV</sequence>
<name>A0A9E7FGY8_9LILI</name>
<gene>
    <name evidence="2" type="ORF">MUK42_00934</name>
</gene>
<proteinExistence type="predicted"/>
<organism evidence="2 3">
    <name type="scientific">Musa troglodytarum</name>
    <name type="common">fe'i banana</name>
    <dbReference type="NCBI Taxonomy" id="320322"/>
    <lineage>
        <taxon>Eukaryota</taxon>
        <taxon>Viridiplantae</taxon>
        <taxon>Streptophyta</taxon>
        <taxon>Embryophyta</taxon>
        <taxon>Tracheophyta</taxon>
        <taxon>Spermatophyta</taxon>
        <taxon>Magnoliopsida</taxon>
        <taxon>Liliopsida</taxon>
        <taxon>Zingiberales</taxon>
        <taxon>Musaceae</taxon>
        <taxon>Musa</taxon>
    </lineage>
</organism>
<evidence type="ECO:0000313" key="2">
    <source>
        <dbReference type="EMBL" id="URD94041.1"/>
    </source>
</evidence>
<accession>A0A9E7FGY8</accession>
<reference evidence="2" key="1">
    <citation type="submission" date="2022-05" db="EMBL/GenBank/DDBJ databases">
        <title>The Musa troglodytarum L. genome provides insights into the mechanism of non-climacteric behaviour and enrichment of carotenoids.</title>
        <authorList>
            <person name="Wang J."/>
        </authorList>
    </citation>
    <scope>NUCLEOTIDE SEQUENCE</scope>
    <source>
        <tissue evidence="2">Leaf</tissue>
    </source>
</reference>
<evidence type="ECO:0000256" key="1">
    <source>
        <dbReference type="SAM" id="MobiDB-lite"/>
    </source>
</evidence>
<protein>
    <submittedName>
        <fullName evidence="2">Uncharacterized protein</fullName>
    </submittedName>
</protein>
<evidence type="ECO:0000313" key="3">
    <source>
        <dbReference type="Proteomes" id="UP001055439"/>
    </source>
</evidence>
<dbReference type="AlphaFoldDB" id="A0A9E7FGY8"/>
<keyword evidence="3" id="KW-1185">Reference proteome</keyword>
<feature type="compositionally biased region" description="Basic and acidic residues" evidence="1">
    <location>
        <begin position="24"/>
        <end position="38"/>
    </location>
</feature>
<feature type="region of interest" description="Disordered" evidence="1">
    <location>
        <begin position="1"/>
        <end position="62"/>
    </location>
</feature>
<dbReference type="Proteomes" id="UP001055439">
    <property type="component" value="Chromosome 3"/>
</dbReference>